<dbReference type="Pfam" id="PF13181">
    <property type="entry name" value="TPR_8"/>
    <property type="match status" value="1"/>
</dbReference>
<evidence type="ECO:0000313" key="4">
    <source>
        <dbReference type="EMBL" id="QOT78008.1"/>
    </source>
</evidence>
<dbReference type="AlphaFoldDB" id="A0A643FWQ7"/>
<proteinExistence type="predicted"/>
<dbReference type="PROSITE" id="PS50005">
    <property type="entry name" value="TPR"/>
    <property type="match status" value="2"/>
</dbReference>
<feature type="repeat" description="TPR" evidence="3">
    <location>
        <begin position="175"/>
        <end position="208"/>
    </location>
</feature>
<evidence type="ECO:0000256" key="1">
    <source>
        <dbReference type="ARBA" id="ARBA00022737"/>
    </source>
</evidence>
<keyword evidence="2 3" id="KW-0802">TPR repeat</keyword>
<dbReference type="PANTHER" id="PTHR44858">
    <property type="entry name" value="TETRATRICOPEPTIDE REPEAT PROTEIN 6"/>
    <property type="match status" value="1"/>
</dbReference>
<dbReference type="Pfam" id="PF00515">
    <property type="entry name" value="TPR_1"/>
    <property type="match status" value="1"/>
</dbReference>
<dbReference type="GO" id="GO:0016757">
    <property type="term" value="F:glycosyltransferase activity"/>
    <property type="evidence" value="ECO:0007669"/>
    <property type="project" value="InterPro"/>
</dbReference>
<dbReference type="EMBL" id="CP062803">
    <property type="protein sequence ID" value="QOT78008.1"/>
    <property type="molecule type" value="Genomic_DNA"/>
</dbReference>
<dbReference type="Pfam" id="PF13432">
    <property type="entry name" value="TPR_16"/>
    <property type="match status" value="2"/>
</dbReference>
<dbReference type="RefSeq" id="WP_150985833.1">
    <property type="nucleotide sequence ID" value="NZ_CP062803.1"/>
</dbReference>
<dbReference type="Proteomes" id="UP000397656">
    <property type="component" value="Chromosome 1"/>
</dbReference>
<evidence type="ECO:0000256" key="2">
    <source>
        <dbReference type="ARBA" id="ARBA00022803"/>
    </source>
</evidence>
<dbReference type="InterPro" id="IPR050498">
    <property type="entry name" value="Ycf3"/>
</dbReference>
<feature type="repeat" description="TPR" evidence="3">
    <location>
        <begin position="141"/>
        <end position="174"/>
    </location>
</feature>
<accession>A0A643FWQ7</accession>
<dbReference type="Pfam" id="PF01075">
    <property type="entry name" value="Glyco_transf_9"/>
    <property type="match status" value="1"/>
</dbReference>
<dbReference type="PANTHER" id="PTHR44858:SF1">
    <property type="entry name" value="UDP-N-ACETYLGLUCOSAMINE--PEPTIDE N-ACETYLGLUCOSAMINYLTRANSFERASE SPINDLY-RELATED"/>
    <property type="match status" value="1"/>
</dbReference>
<dbReference type="Gene3D" id="1.25.40.10">
    <property type="entry name" value="Tetratricopeptide repeat domain"/>
    <property type="match status" value="2"/>
</dbReference>
<dbReference type="InterPro" id="IPR011990">
    <property type="entry name" value="TPR-like_helical_dom_sf"/>
</dbReference>
<dbReference type="Gene3D" id="3.40.50.2000">
    <property type="entry name" value="Glycogen Phosphorylase B"/>
    <property type="match status" value="1"/>
</dbReference>
<sequence length="520" mass="57036">MDQHFTAQLEAAQRHFDAGQLDAAAQWLQEVIDADPHHGDALEGLAYIAARKQSPAAAAGYFDRALTVLPAQAERCHAAGLVHQAAGNHARAVALLEQAIGLAPRQLPSLHAAAMSLSALGEHGRALEMLKRAAALSPGSWEIHYNMGRALGLLDQYDAEMAAYRRAIELKPDCADAYTNLGVALGESHRFEEALRMFKKAIQIAPNNPGARANRAGTNLLLGEFEHGWREYECRWQIGIQRPHGLGDSLWLGAPPLAGKTLLLHCEQGFGDTLQFVRYIPLLVDIGARIVLRVQEPLRALLADFPGVSAVIGQSEAVPAFDYHCPLLSLPYALWKVSTAIPAATPYLHADAARRARWAAWLGEDARRPRVGVVWSGSPTHLNDRKRSIPLRDLAPLFEADATFVSLQKDVRASDLDALRALPAMRDPSAQLETFWDTAALIAELDLVICVDTAIAHLAGALGKPVWILVPFTPDWRWQLARTDSPWYPTARLFRQPARDDWRTAIMAVSTALRDFTGTI</sequence>
<dbReference type="InterPro" id="IPR019734">
    <property type="entry name" value="TPR_rpt"/>
</dbReference>
<dbReference type="SUPFAM" id="SSF53756">
    <property type="entry name" value="UDP-Glycosyltransferase/glycogen phosphorylase"/>
    <property type="match status" value="1"/>
</dbReference>
<dbReference type="InterPro" id="IPR002201">
    <property type="entry name" value="Glyco_trans_9"/>
</dbReference>
<dbReference type="PROSITE" id="PS50293">
    <property type="entry name" value="TPR_REGION"/>
    <property type="match status" value="1"/>
</dbReference>
<organism evidence="4 5">
    <name type="scientific">Cupriavidus basilensis</name>
    <dbReference type="NCBI Taxonomy" id="68895"/>
    <lineage>
        <taxon>Bacteria</taxon>
        <taxon>Pseudomonadati</taxon>
        <taxon>Pseudomonadota</taxon>
        <taxon>Betaproteobacteria</taxon>
        <taxon>Burkholderiales</taxon>
        <taxon>Burkholderiaceae</taxon>
        <taxon>Cupriavidus</taxon>
    </lineage>
</organism>
<reference evidence="4 5" key="1">
    <citation type="submission" date="2020-10" db="EMBL/GenBank/DDBJ databases">
        <title>Complete genome sequence of Cupriavidus basilensis CCUG 49340T.</title>
        <authorList>
            <person name="Salva-Serra F."/>
            <person name="Donoso R.A."/>
            <person name="Cho K.H."/>
            <person name="Yoo J.A."/>
            <person name="Lee K."/>
            <person name="Yoon S.-H."/>
            <person name="Perez-Pantoja D."/>
            <person name="Moore E.R.B."/>
        </authorList>
    </citation>
    <scope>NUCLEOTIDE SEQUENCE [LARGE SCALE GENOMIC DNA]</scope>
    <source>
        <strain evidence="5">CCUG 49340</strain>
    </source>
</reference>
<protein>
    <submittedName>
        <fullName evidence="4">Tetratricopeptide repeat protein</fullName>
    </submittedName>
</protein>
<keyword evidence="1" id="KW-0677">Repeat</keyword>
<dbReference type="GeneID" id="98400908"/>
<dbReference type="SMART" id="SM00028">
    <property type="entry name" value="TPR"/>
    <property type="match status" value="6"/>
</dbReference>
<name>A0A643FWQ7_9BURK</name>
<dbReference type="SUPFAM" id="SSF48452">
    <property type="entry name" value="TPR-like"/>
    <property type="match status" value="1"/>
</dbReference>
<evidence type="ECO:0000313" key="5">
    <source>
        <dbReference type="Proteomes" id="UP000397656"/>
    </source>
</evidence>
<gene>
    <name evidence="4" type="ORF">F7R26_008325</name>
</gene>
<evidence type="ECO:0000256" key="3">
    <source>
        <dbReference type="PROSITE-ProRule" id="PRU00339"/>
    </source>
</evidence>